<dbReference type="Pfam" id="PF12894">
    <property type="entry name" value="ANAPC4_WD40"/>
    <property type="match status" value="1"/>
</dbReference>
<dbReference type="Proteomes" id="UP001204833">
    <property type="component" value="Unassembled WGS sequence"/>
</dbReference>
<dbReference type="Pfam" id="PF12896">
    <property type="entry name" value="ANAPC4"/>
    <property type="match status" value="1"/>
</dbReference>
<dbReference type="GO" id="GO:0031145">
    <property type="term" value="P:anaphase-promoting complex-dependent catabolic process"/>
    <property type="evidence" value="ECO:0007669"/>
    <property type="project" value="InterPro"/>
</dbReference>
<dbReference type="InterPro" id="IPR024789">
    <property type="entry name" value="APC4"/>
</dbReference>
<dbReference type="PANTHER" id="PTHR13260">
    <property type="entry name" value="ANAPHASE PROMOTING COMPLEX SUBUNIT 4 APC4"/>
    <property type="match status" value="1"/>
</dbReference>
<dbReference type="InterPro" id="IPR024790">
    <property type="entry name" value="APC4_long_dom"/>
</dbReference>
<evidence type="ECO:0000259" key="6">
    <source>
        <dbReference type="Pfam" id="PF12894"/>
    </source>
</evidence>
<dbReference type="GO" id="GO:0051301">
    <property type="term" value="P:cell division"/>
    <property type="evidence" value="ECO:0007669"/>
    <property type="project" value="UniProtKB-KW"/>
</dbReference>
<proteinExistence type="predicted"/>
<dbReference type="GO" id="GO:0034399">
    <property type="term" value="C:nuclear periphery"/>
    <property type="evidence" value="ECO:0007669"/>
    <property type="project" value="TreeGrafter"/>
</dbReference>
<gene>
    <name evidence="8" type="ORF">KGF57_001979</name>
</gene>
<protein>
    <recommendedName>
        <fullName evidence="1">Anaphase-promoting complex subunit 4</fullName>
    </recommendedName>
</protein>
<evidence type="ECO:0000256" key="3">
    <source>
        <dbReference type="ARBA" id="ARBA00022776"/>
    </source>
</evidence>
<dbReference type="RefSeq" id="XP_051609538.1">
    <property type="nucleotide sequence ID" value="XM_051751242.1"/>
</dbReference>
<name>A0AAD5BGL3_9ASCO</name>
<keyword evidence="5" id="KW-0131">Cell cycle</keyword>
<keyword evidence="4" id="KW-0833">Ubl conjugation pathway</keyword>
<organism evidence="8 9">
    <name type="scientific">Candida theae</name>
    <dbReference type="NCBI Taxonomy" id="1198502"/>
    <lineage>
        <taxon>Eukaryota</taxon>
        <taxon>Fungi</taxon>
        <taxon>Dikarya</taxon>
        <taxon>Ascomycota</taxon>
        <taxon>Saccharomycotina</taxon>
        <taxon>Pichiomycetes</taxon>
        <taxon>Debaryomycetaceae</taxon>
        <taxon>Candida/Lodderomyces clade</taxon>
        <taxon>Candida</taxon>
    </lineage>
</organism>
<evidence type="ECO:0000256" key="2">
    <source>
        <dbReference type="ARBA" id="ARBA00022618"/>
    </source>
</evidence>
<evidence type="ECO:0000313" key="8">
    <source>
        <dbReference type="EMBL" id="KAI5960035.1"/>
    </source>
</evidence>
<dbReference type="Gene3D" id="2.130.10.10">
    <property type="entry name" value="YVTN repeat-like/Quinoprotein amine dehydrogenase"/>
    <property type="match status" value="1"/>
</dbReference>
<dbReference type="InterPro" id="IPR015943">
    <property type="entry name" value="WD40/YVTN_repeat-like_dom_sf"/>
</dbReference>
<keyword evidence="9" id="KW-1185">Reference proteome</keyword>
<evidence type="ECO:0000259" key="7">
    <source>
        <dbReference type="Pfam" id="PF12896"/>
    </source>
</evidence>
<evidence type="ECO:0000313" key="9">
    <source>
        <dbReference type="Proteomes" id="UP001204833"/>
    </source>
</evidence>
<reference evidence="8 9" key="1">
    <citation type="journal article" date="2022" name="DNA Res.">
        <title>Genome analysis of five recently described species of the CUG-Ser clade uncovers Candida theae as a new hybrid lineage with pathogenic potential in the Candida parapsilosis species complex.</title>
        <authorList>
            <person name="Mixao V."/>
            <person name="Del Olmo V."/>
            <person name="Hegedusova E."/>
            <person name="Saus E."/>
            <person name="Pryszcz L."/>
            <person name="Cillingova A."/>
            <person name="Nosek J."/>
            <person name="Gabaldon T."/>
        </authorList>
    </citation>
    <scope>NUCLEOTIDE SEQUENCE [LARGE SCALE GENOMIC DNA]</scope>
    <source>
        <strain evidence="8 9">CBS 12239</strain>
    </source>
</reference>
<dbReference type="GeneID" id="76150038"/>
<dbReference type="EMBL" id="JAIHNG010000099">
    <property type="protein sequence ID" value="KAI5960035.1"/>
    <property type="molecule type" value="Genomic_DNA"/>
</dbReference>
<dbReference type="PANTHER" id="PTHR13260:SF0">
    <property type="entry name" value="ANAPHASE-PROMOTING COMPLEX SUBUNIT 4"/>
    <property type="match status" value="1"/>
</dbReference>
<evidence type="ECO:0000256" key="5">
    <source>
        <dbReference type="ARBA" id="ARBA00023306"/>
    </source>
</evidence>
<feature type="domain" description="Anaphase-promoting complex subunit 4-like WD40" evidence="6">
    <location>
        <begin position="50"/>
        <end position="133"/>
    </location>
</feature>
<keyword evidence="2" id="KW-0132">Cell division</keyword>
<dbReference type="InterPro" id="IPR036322">
    <property type="entry name" value="WD40_repeat_dom_sf"/>
</dbReference>
<dbReference type="GO" id="GO:0070979">
    <property type="term" value="P:protein K11-linked ubiquitination"/>
    <property type="evidence" value="ECO:0007669"/>
    <property type="project" value="TreeGrafter"/>
</dbReference>
<comment type="caution">
    <text evidence="8">The sequence shown here is derived from an EMBL/GenBank/DDBJ whole genome shotgun (WGS) entry which is preliminary data.</text>
</comment>
<accession>A0AAD5BGL3</accession>
<dbReference type="InterPro" id="IPR024977">
    <property type="entry name" value="Apc4-like_WD40_dom"/>
</dbReference>
<keyword evidence="3" id="KW-0498">Mitosis</keyword>
<feature type="domain" description="Anaphase-promoting complex subunit 4 long" evidence="7">
    <location>
        <begin position="207"/>
        <end position="396"/>
    </location>
</feature>
<dbReference type="AlphaFoldDB" id="A0AAD5BGL3"/>
<evidence type="ECO:0000256" key="1">
    <source>
        <dbReference type="ARBA" id="ARBA00016067"/>
    </source>
</evidence>
<evidence type="ECO:0000256" key="4">
    <source>
        <dbReference type="ARBA" id="ARBA00022786"/>
    </source>
</evidence>
<dbReference type="GO" id="GO:0005680">
    <property type="term" value="C:anaphase-promoting complex"/>
    <property type="evidence" value="ECO:0007669"/>
    <property type="project" value="InterPro"/>
</dbReference>
<sequence>MPSKSIPIFSPSFKYIKIGPDARLADEDGEVSVVHVGEFPLKSEPTSIISWCPKMNLLLMTRDKSKIHCFRMRGEEIYTVDNGSEIRGITCHEKNFCLSGANKTVKIYDSNDGKLVKKLDHEFSKIEFIHWSNTIYRLQNKVLKSLPAIYNDISYNLDYLVTQDRNSITFTFNKVLNINIVTEYQIRSQVSPALFEQVYLDENNQIIRIDIPTESRQAYADSMTLLCQTIEYLERSKTTLNEVEKEIKSFYIAINRYLSNLETEVKGNLLQNLSDMLLTGNIPDETKDFWVNQFGERGFKKMDKLCENAFEQCHRKVFQYLIAPMERVILLLSELEGTSKWRNAIELDLSDIANLIKQCQTELKTYTQFMWDLKEEKEHYVEFFNWWKEIVDKFADKETTTTASTSSLLEFLHSNLLQSKVLQYITNDFDTIKYAGESQLLSDSQQEISASFQILLDQVDEYHQSHVEIYLETEIYHPTLSWEIRGSTWGLQTVEASLDLNTKKLSVSRPNDVEIDTVSGAKAFEFREKDLVVLAKDGLYILDHAQTVPTPLPELPFEPEHLAVNSKFIWITDKDKVHYAVLKLTS</sequence>
<dbReference type="SUPFAM" id="SSF50978">
    <property type="entry name" value="WD40 repeat-like"/>
    <property type="match status" value="1"/>
</dbReference>